<reference evidence="1" key="1">
    <citation type="submission" date="2020-05" db="EMBL/GenBank/DDBJ databases">
        <title>Large-scale comparative analyses of tick genomes elucidate their genetic diversity and vector capacities.</title>
        <authorList>
            <person name="Jia N."/>
            <person name="Wang J."/>
            <person name="Shi W."/>
            <person name="Du L."/>
            <person name="Sun Y."/>
            <person name="Zhan W."/>
            <person name="Jiang J."/>
            <person name="Wang Q."/>
            <person name="Zhang B."/>
            <person name="Ji P."/>
            <person name="Sakyi L.B."/>
            <person name="Cui X."/>
            <person name="Yuan T."/>
            <person name="Jiang B."/>
            <person name="Yang W."/>
            <person name="Lam T.T.-Y."/>
            <person name="Chang Q."/>
            <person name="Ding S."/>
            <person name="Wang X."/>
            <person name="Zhu J."/>
            <person name="Ruan X."/>
            <person name="Zhao L."/>
            <person name="Wei J."/>
            <person name="Que T."/>
            <person name="Du C."/>
            <person name="Cheng J."/>
            <person name="Dai P."/>
            <person name="Han X."/>
            <person name="Huang E."/>
            <person name="Gao Y."/>
            <person name="Liu J."/>
            <person name="Shao H."/>
            <person name="Ye R."/>
            <person name="Li L."/>
            <person name="Wei W."/>
            <person name="Wang X."/>
            <person name="Wang C."/>
            <person name="Yang T."/>
            <person name="Huo Q."/>
            <person name="Li W."/>
            <person name="Guo W."/>
            <person name="Chen H."/>
            <person name="Zhou L."/>
            <person name="Ni X."/>
            <person name="Tian J."/>
            <person name="Zhou Y."/>
            <person name="Sheng Y."/>
            <person name="Liu T."/>
            <person name="Pan Y."/>
            <person name="Xia L."/>
            <person name="Li J."/>
            <person name="Zhao F."/>
            <person name="Cao W."/>
        </authorList>
    </citation>
    <scope>NUCLEOTIDE SEQUENCE</scope>
    <source>
        <strain evidence="1">Dsil-2018</strain>
    </source>
</reference>
<accession>A0ACB8E4L2</accession>
<organism evidence="1 2">
    <name type="scientific">Dermacentor silvarum</name>
    <name type="common">Tick</name>
    <dbReference type="NCBI Taxonomy" id="543639"/>
    <lineage>
        <taxon>Eukaryota</taxon>
        <taxon>Metazoa</taxon>
        <taxon>Ecdysozoa</taxon>
        <taxon>Arthropoda</taxon>
        <taxon>Chelicerata</taxon>
        <taxon>Arachnida</taxon>
        <taxon>Acari</taxon>
        <taxon>Parasitiformes</taxon>
        <taxon>Ixodida</taxon>
        <taxon>Ixodoidea</taxon>
        <taxon>Ixodidae</taxon>
        <taxon>Rhipicephalinae</taxon>
        <taxon>Dermacentor</taxon>
    </lineage>
</organism>
<sequence length="881" mass="98949">MPVTTSTRHRGATSTFASGGTGSMSSASRSSPVTSTTSSSEEEEPTSISSEGTSMSPQKRKEMMRQKKSSAVKVLVTLFPRIPKVTTVLLEFFIKRENKVSLLRDPLSHFCQEQSVLAAQDCLQKLHRQFITYQDIRDMVENLMGLHSLCLKRAPVTARSLGLVIRKLTIIVGELATSLEKISEVPVTDWMAVGDAVVTRTDKMRIEEQQPFTDFIPRTRDIEPVKLLGAGGFGAVYKARYKPANLICTVKLIASDRFNRPKQACIDKVVASVVRSPFLVKYYVCFATKDAYVTVMEYVCGVDLMRVVERAMFLPIEQVRVIMAQLILAVEHLHLKGFLHRDIKVSNMLMIPGGRVKLIDFDTNKVCLGHFTKRVMRGYFRRTPFEFRDGESAGTIPYMAPEILKRRPYGRACDWWSTGVVFYKLMTGRVPFRGKTKKLLRDRIIASPLKWPKVSEHPHSANTTAKDMVYLLLKKNPVERLGSKQYRDIKSHSFFDDFDWNRLRSNNSLCNVPAIFELMQISPPSDPTTNMAEHSTLNLSPGATTSTKKRKLIKLEELTDMDSSLQRPLFTYASSGYKRLASMLRDSEDPVSVNESFMGESNVSSSEIDYQKTTDAESNYGFTGFSKTDTFSRNRRATEKLDLILFRKKSFGRFWSFGVNLEAVTGEGGTTFYVVESVKRGSPAQRSQILVGDVVVAINGTKLAGLPLNIVRKIMNASGDQLVLTVLSSSPYRIINTRQDMNNILQSCGRQTLTLSLVRAGCRKGAWYGFTTFEAKTWDQQQKAFSRLHIVQHAKDVRVQTVGQNLFPGDVLTHVDSTPADKMSQSILRQYLAKARPEIQVTIAPLSPLRRKRPSSTRLHETFMSDDSVGEPSSVAADIND</sequence>
<dbReference type="EMBL" id="CM023470">
    <property type="protein sequence ID" value="KAH7981564.1"/>
    <property type="molecule type" value="Genomic_DNA"/>
</dbReference>
<comment type="caution">
    <text evidence="1">The sequence shown here is derived from an EMBL/GenBank/DDBJ whole genome shotgun (WGS) entry which is preliminary data.</text>
</comment>
<name>A0ACB8E4L2_DERSI</name>
<proteinExistence type="predicted"/>
<evidence type="ECO:0000313" key="1">
    <source>
        <dbReference type="EMBL" id="KAH7981564.1"/>
    </source>
</evidence>
<evidence type="ECO:0000313" key="2">
    <source>
        <dbReference type="Proteomes" id="UP000821865"/>
    </source>
</evidence>
<gene>
    <name evidence="1" type="ORF">HPB49_025540</name>
</gene>
<dbReference type="Proteomes" id="UP000821865">
    <property type="component" value="Chromosome 1"/>
</dbReference>
<keyword evidence="2" id="KW-1185">Reference proteome</keyword>
<protein>
    <submittedName>
        <fullName evidence="1">Uncharacterized protein</fullName>
    </submittedName>
</protein>